<comment type="subcellular location">
    <subcellularLocation>
        <location evidence="1">Membrane</location>
        <topology evidence="1">Multi-pass membrane protein</topology>
    </subcellularLocation>
</comment>
<feature type="transmembrane region" description="Helical" evidence="6">
    <location>
        <begin position="128"/>
        <end position="146"/>
    </location>
</feature>
<accession>A0A6B0Y1A4</accession>
<feature type="transmembrane region" description="Helical" evidence="6">
    <location>
        <begin position="12"/>
        <end position="33"/>
    </location>
</feature>
<keyword evidence="5 6" id="KW-0472">Membrane</keyword>
<feature type="transmembrane region" description="Helical" evidence="6">
    <location>
        <begin position="39"/>
        <end position="58"/>
    </location>
</feature>
<evidence type="ECO:0000256" key="2">
    <source>
        <dbReference type="ARBA" id="ARBA00009853"/>
    </source>
</evidence>
<evidence type="ECO:0000256" key="6">
    <source>
        <dbReference type="SAM" id="Phobius"/>
    </source>
</evidence>
<evidence type="ECO:0000256" key="3">
    <source>
        <dbReference type="ARBA" id="ARBA00022692"/>
    </source>
</evidence>
<protein>
    <submittedName>
        <fullName evidence="8">DMT family transporter</fullName>
    </submittedName>
</protein>
<evidence type="ECO:0000256" key="4">
    <source>
        <dbReference type="ARBA" id="ARBA00022989"/>
    </source>
</evidence>
<reference evidence="8" key="1">
    <citation type="submission" date="2019-09" db="EMBL/GenBank/DDBJ databases">
        <title>Characterisation of the sponge microbiome using genome-centric metagenomics.</title>
        <authorList>
            <person name="Engelberts J.P."/>
            <person name="Robbins S.J."/>
            <person name="De Goeij J.M."/>
            <person name="Aranda M."/>
            <person name="Bell S.C."/>
            <person name="Webster N.S."/>
        </authorList>
    </citation>
    <scope>NUCLEOTIDE SEQUENCE</scope>
    <source>
        <strain evidence="8">SB0664_bin_43</strain>
    </source>
</reference>
<feature type="transmembrane region" description="Helical" evidence="6">
    <location>
        <begin position="152"/>
        <end position="170"/>
    </location>
</feature>
<organism evidence="8">
    <name type="scientific">Boseongicola sp. SB0664_bin_43</name>
    <dbReference type="NCBI Taxonomy" id="2604844"/>
    <lineage>
        <taxon>Bacteria</taxon>
        <taxon>Pseudomonadati</taxon>
        <taxon>Pseudomonadota</taxon>
        <taxon>Alphaproteobacteria</taxon>
        <taxon>Rhodobacterales</taxon>
        <taxon>Paracoccaceae</taxon>
        <taxon>Boseongicola</taxon>
    </lineage>
</organism>
<evidence type="ECO:0000259" key="7">
    <source>
        <dbReference type="Pfam" id="PF00892"/>
    </source>
</evidence>
<dbReference type="SUPFAM" id="SSF103481">
    <property type="entry name" value="Multidrug resistance efflux transporter EmrE"/>
    <property type="match status" value="1"/>
</dbReference>
<evidence type="ECO:0000256" key="1">
    <source>
        <dbReference type="ARBA" id="ARBA00004141"/>
    </source>
</evidence>
<evidence type="ECO:0000313" key="8">
    <source>
        <dbReference type="EMBL" id="MXY33863.1"/>
    </source>
</evidence>
<comment type="similarity">
    <text evidence="2">Belongs to the drug/metabolite transporter (DMT) superfamily. 10 TMS drug/metabolite exporter (DME) (TC 2.A.7.3) family.</text>
</comment>
<dbReference type="PANTHER" id="PTHR22911:SF6">
    <property type="entry name" value="SOLUTE CARRIER FAMILY 35 MEMBER G1"/>
    <property type="match status" value="1"/>
</dbReference>
<evidence type="ECO:0000256" key="5">
    <source>
        <dbReference type="ARBA" id="ARBA00023136"/>
    </source>
</evidence>
<keyword evidence="3 6" id="KW-0812">Transmembrane</keyword>
<dbReference type="GO" id="GO:0016020">
    <property type="term" value="C:membrane"/>
    <property type="evidence" value="ECO:0007669"/>
    <property type="project" value="UniProtKB-SubCell"/>
</dbReference>
<feature type="non-terminal residue" evidence="8">
    <location>
        <position position="246"/>
    </location>
</feature>
<sequence>MSEARQSNLHGVLFAILGFAAFSTHDAVIKYLGGGYAPFQILFFSVLLSFPFATLMLLRDKEVGTLRPHNPGWVAMRTAAAVVTAASAIFAFSVLPIAQVYAFIFAAPFLITIMSIPMLGERVGVHRWAAVLIGLAGVLIVLRPGVEPLTSGHVAALAAAAGSALVSVITRKVGREERAAVLMLYPMMTNVVLMGAILPFVYRPVPVEHMGLFALVAILGYGGGLCIIAAYKRGDAATVAPVQYSQ</sequence>
<dbReference type="AlphaFoldDB" id="A0A6B0Y1A4"/>
<dbReference type="Pfam" id="PF00892">
    <property type="entry name" value="EamA"/>
    <property type="match status" value="1"/>
</dbReference>
<dbReference type="EMBL" id="VXRY01000287">
    <property type="protein sequence ID" value="MXY33863.1"/>
    <property type="molecule type" value="Genomic_DNA"/>
</dbReference>
<feature type="transmembrane region" description="Helical" evidence="6">
    <location>
        <begin position="182"/>
        <end position="200"/>
    </location>
</feature>
<feature type="transmembrane region" description="Helical" evidence="6">
    <location>
        <begin position="212"/>
        <end position="231"/>
    </location>
</feature>
<comment type="caution">
    <text evidence="8">The sequence shown here is derived from an EMBL/GenBank/DDBJ whole genome shotgun (WGS) entry which is preliminary data.</text>
</comment>
<dbReference type="PANTHER" id="PTHR22911">
    <property type="entry name" value="ACYL-MALONYL CONDENSING ENZYME-RELATED"/>
    <property type="match status" value="1"/>
</dbReference>
<feature type="domain" description="EamA" evidence="7">
    <location>
        <begin position="11"/>
        <end position="142"/>
    </location>
</feature>
<keyword evidence="4 6" id="KW-1133">Transmembrane helix</keyword>
<feature type="transmembrane region" description="Helical" evidence="6">
    <location>
        <begin position="70"/>
        <end position="92"/>
    </location>
</feature>
<proteinExistence type="inferred from homology"/>
<dbReference type="InterPro" id="IPR000620">
    <property type="entry name" value="EamA_dom"/>
</dbReference>
<dbReference type="Gene3D" id="1.10.3730.20">
    <property type="match status" value="1"/>
</dbReference>
<gene>
    <name evidence="8" type="ORF">F4Y60_07190</name>
</gene>
<name>A0A6B0Y1A4_9RHOB</name>
<feature type="transmembrane region" description="Helical" evidence="6">
    <location>
        <begin position="98"/>
        <end position="116"/>
    </location>
</feature>
<dbReference type="InterPro" id="IPR037185">
    <property type="entry name" value="EmrE-like"/>
</dbReference>